<dbReference type="EMBL" id="CP111017">
    <property type="protein sequence ID" value="WAR07453.1"/>
    <property type="molecule type" value="Genomic_DNA"/>
</dbReference>
<protein>
    <submittedName>
        <fullName evidence="3">CP1A2-like protein</fullName>
    </submittedName>
</protein>
<dbReference type="InterPro" id="IPR002401">
    <property type="entry name" value="Cyt_P450_E_grp-I"/>
</dbReference>
<dbReference type="Pfam" id="PF00067">
    <property type="entry name" value="p450"/>
    <property type="match status" value="1"/>
</dbReference>
<keyword evidence="2" id="KW-1133">Transmembrane helix</keyword>
<feature type="transmembrane region" description="Helical" evidence="2">
    <location>
        <begin position="27"/>
        <end position="48"/>
    </location>
</feature>
<proteinExistence type="inferred from homology"/>
<comment type="similarity">
    <text evidence="1">Belongs to the cytochrome P450 family.</text>
</comment>
<evidence type="ECO:0000256" key="1">
    <source>
        <dbReference type="ARBA" id="ARBA00010617"/>
    </source>
</evidence>
<dbReference type="InterPro" id="IPR001128">
    <property type="entry name" value="Cyt_P450"/>
</dbReference>
<keyword evidence="2" id="KW-0472">Membrane</keyword>
<organism evidence="3 4">
    <name type="scientific">Mya arenaria</name>
    <name type="common">Soft-shell clam</name>
    <dbReference type="NCBI Taxonomy" id="6604"/>
    <lineage>
        <taxon>Eukaryota</taxon>
        <taxon>Metazoa</taxon>
        <taxon>Spiralia</taxon>
        <taxon>Lophotrochozoa</taxon>
        <taxon>Mollusca</taxon>
        <taxon>Bivalvia</taxon>
        <taxon>Autobranchia</taxon>
        <taxon>Heteroconchia</taxon>
        <taxon>Euheterodonta</taxon>
        <taxon>Imparidentia</taxon>
        <taxon>Neoheterodontei</taxon>
        <taxon>Myida</taxon>
        <taxon>Myoidea</taxon>
        <taxon>Myidae</taxon>
        <taxon>Mya</taxon>
    </lineage>
</organism>
<dbReference type="InterPro" id="IPR036396">
    <property type="entry name" value="Cyt_P450_sf"/>
</dbReference>
<gene>
    <name evidence="3" type="ORF">MAR_017411</name>
</gene>
<evidence type="ECO:0000313" key="3">
    <source>
        <dbReference type="EMBL" id="WAR07453.1"/>
    </source>
</evidence>
<reference evidence="3" key="1">
    <citation type="submission" date="2022-11" db="EMBL/GenBank/DDBJ databases">
        <title>Centuries of genome instability and evolution in soft-shell clam transmissible cancer (bioRxiv).</title>
        <authorList>
            <person name="Hart S.F.M."/>
            <person name="Yonemitsu M.A."/>
            <person name="Giersch R.M."/>
            <person name="Beal B.F."/>
            <person name="Arriagada G."/>
            <person name="Davis B.W."/>
            <person name="Ostrander E.A."/>
            <person name="Goff S.P."/>
            <person name="Metzger M.J."/>
        </authorList>
    </citation>
    <scope>NUCLEOTIDE SEQUENCE</scope>
    <source>
        <strain evidence="3">MELC-2E11</strain>
        <tissue evidence="3">Siphon/mantle</tissue>
    </source>
</reference>
<accession>A0ABY7EBR4</accession>
<name>A0ABY7EBR4_MYAAR</name>
<dbReference type="PRINTS" id="PR00463">
    <property type="entry name" value="EP450I"/>
</dbReference>
<dbReference type="Proteomes" id="UP001164746">
    <property type="component" value="Chromosome 6"/>
</dbReference>
<keyword evidence="2" id="KW-0812">Transmembrane</keyword>
<dbReference type="Gene3D" id="1.10.630.10">
    <property type="entry name" value="Cytochrome P450"/>
    <property type="match status" value="1"/>
</dbReference>
<dbReference type="PANTHER" id="PTHR24299:SF21">
    <property type="entry name" value="OS09G0441600 PROTEIN"/>
    <property type="match status" value="1"/>
</dbReference>
<evidence type="ECO:0000256" key="2">
    <source>
        <dbReference type="SAM" id="Phobius"/>
    </source>
</evidence>
<sequence length="146" mass="16438">MFNIAVVFDIALLDVMFDIDVVFASDVVFAIDVIIFTAFLCGLILYLLGGISLGARKRYPPGPWGFPVIGHLPLFGRLPTETFLQWRHSYGDIFRIWMGAWPAVVVNGYRAVKKAADKPGDVFLDQPDFVTNKALREAFNERQQTL</sequence>
<dbReference type="SUPFAM" id="SSF48264">
    <property type="entry name" value="Cytochrome P450"/>
    <property type="match status" value="1"/>
</dbReference>
<evidence type="ECO:0000313" key="4">
    <source>
        <dbReference type="Proteomes" id="UP001164746"/>
    </source>
</evidence>
<dbReference type="PANTHER" id="PTHR24299">
    <property type="entry name" value="CYTOCHROME P450 FAMILY 1"/>
    <property type="match status" value="1"/>
</dbReference>
<keyword evidence="4" id="KW-1185">Reference proteome</keyword>